<evidence type="ECO:0000259" key="4">
    <source>
        <dbReference type="Pfam" id="PF23473"/>
    </source>
</evidence>
<dbReference type="InterPro" id="IPR056563">
    <property type="entry name" value="LysM3_LYK4_5"/>
</dbReference>
<protein>
    <submittedName>
        <fullName evidence="5">Protein LYK5</fullName>
    </submittedName>
</protein>
<reference evidence="5 6" key="1">
    <citation type="journal article" date="2019" name="Plant Biotechnol. J.">
        <title>The red bayberry genome and genetic basis of sex determination.</title>
        <authorList>
            <person name="Jia H.M."/>
            <person name="Jia H.J."/>
            <person name="Cai Q.L."/>
            <person name="Wang Y."/>
            <person name="Zhao H.B."/>
            <person name="Yang W.F."/>
            <person name="Wang G.Y."/>
            <person name="Li Y.H."/>
            <person name="Zhan D.L."/>
            <person name="Shen Y.T."/>
            <person name="Niu Q.F."/>
            <person name="Chang L."/>
            <person name="Qiu J."/>
            <person name="Zhao L."/>
            <person name="Xie H.B."/>
            <person name="Fu W.Y."/>
            <person name="Jin J."/>
            <person name="Li X.W."/>
            <person name="Jiao Y."/>
            <person name="Zhou C.C."/>
            <person name="Tu T."/>
            <person name="Chai C.Y."/>
            <person name="Gao J.L."/>
            <person name="Fan L.J."/>
            <person name="van de Weg E."/>
            <person name="Wang J.Y."/>
            <person name="Gao Z.S."/>
        </authorList>
    </citation>
    <scope>NUCLEOTIDE SEQUENCE [LARGE SCALE GENOMIC DNA]</scope>
    <source>
        <tissue evidence="5">Leaves</tissue>
    </source>
</reference>
<dbReference type="Pfam" id="PF23472">
    <property type="entry name" value="LysM2_CERK1_LYK3_4_5"/>
    <property type="match status" value="1"/>
</dbReference>
<dbReference type="Pfam" id="PF23446">
    <property type="entry name" value="LysM1_NFP_LYK"/>
    <property type="match status" value="1"/>
</dbReference>
<feature type="domain" description="LYK4/5 third LysM" evidence="4">
    <location>
        <begin position="185"/>
        <end position="233"/>
    </location>
</feature>
<name>A0A6A1UTP0_9ROSI</name>
<accession>A0A6A1UTP0</accession>
<gene>
    <name evidence="5" type="ORF">CJ030_MR8G001588</name>
</gene>
<feature type="signal peptide" evidence="1">
    <location>
        <begin position="1"/>
        <end position="25"/>
    </location>
</feature>
<dbReference type="EMBL" id="RXIC02000026">
    <property type="protein sequence ID" value="KAB1203486.1"/>
    <property type="molecule type" value="Genomic_DNA"/>
</dbReference>
<feature type="domain" description="LYK3/4/5 second LysM" evidence="3">
    <location>
        <begin position="116"/>
        <end position="170"/>
    </location>
</feature>
<dbReference type="Pfam" id="PF23473">
    <property type="entry name" value="LysM3_LYK4_5"/>
    <property type="match status" value="1"/>
</dbReference>
<feature type="chain" id="PRO_5025615120" evidence="1">
    <location>
        <begin position="26"/>
        <end position="257"/>
    </location>
</feature>
<dbReference type="AlphaFoldDB" id="A0A6A1UTP0"/>
<sequence>MSKLCCVCFLSLIGLLWRTQLFVEGQQPYLNNEQMDCYNDRNYTDGYYCNGVATSCQAYLTFWSIPPYNTPANIGLLLGFDASIIADANNVSIFETIPTDTQLLIPVSNCSCSGKYYQYNTSYELRSGDTYFIVANDTYQGLTTCQAMMAQNPYDSLNLTVGLKLLVPLRCACPTAKQTAAGAKYLLTFMSNWDDDVTSISKLFGVEEQSVLDANELSESNVTYPFTPILVPLKSKPSKIQRSVSPPPALPPQIPTV</sequence>
<dbReference type="OrthoDB" id="4062651at2759"/>
<dbReference type="PANTHER" id="PTHR45927">
    <property type="entry name" value="LYSM-DOMAIN RECEPTOR-LIKE KINASE-RELATED"/>
    <property type="match status" value="1"/>
</dbReference>
<evidence type="ECO:0000259" key="2">
    <source>
        <dbReference type="Pfam" id="PF23446"/>
    </source>
</evidence>
<dbReference type="InterPro" id="IPR056562">
    <property type="entry name" value="LysM2_CERK1_LYK3_4_5"/>
</dbReference>
<dbReference type="Proteomes" id="UP000516437">
    <property type="component" value="Chromosome 8"/>
</dbReference>
<evidence type="ECO:0000313" key="5">
    <source>
        <dbReference type="EMBL" id="KAB1203486.1"/>
    </source>
</evidence>
<evidence type="ECO:0000259" key="3">
    <source>
        <dbReference type="Pfam" id="PF23472"/>
    </source>
</evidence>
<dbReference type="PANTHER" id="PTHR45927:SF6">
    <property type="entry name" value="PROTEIN LYK5"/>
    <property type="match status" value="1"/>
</dbReference>
<feature type="domain" description="NFP/LYK4/5 first LysM" evidence="2">
    <location>
        <begin position="55"/>
        <end position="112"/>
    </location>
</feature>
<evidence type="ECO:0000256" key="1">
    <source>
        <dbReference type="SAM" id="SignalP"/>
    </source>
</evidence>
<proteinExistence type="predicted"/>
<organism evidence="5 6">
    <name type="scientific">Morella rubra</name>
    <name type="common">Chinese bayberry</name>
    <dbReference type="NCBI Taxonomy" id="262757"/>
    <lineage>
        <taxon>Eukaryota</taxon>
        <taxon>Viridiplantae</taxon>
        <taxon>Streptophyta</taxon>
        <taxon>Embryophyta</taxon>
        <taxon>Tracheophyta</taxon>
        <taxon>Spermatophyta</taxon>
        <taxon>Magnoliopsida</taxon>
        <taxon>eudicotyledons</taxon>
        <taxon>Gunneridae</taxon>
        <taxon>Pentapetalae</taxon>
        <taxon>rosids</taxon>
        <taxon>fabids</taxon>
        <taxon>Fagales</taxon>
        <taxon>Myricaceae</taxon>
        <taxon>Morella</taxon>
    </lineage>
</organism>
<comment type="caution">
    <text evidence="5">The sequence shown here is derived from an EMBL/GenBank/DDBJ whole genome shotgun (WGS) entry which is preliminary data.</text>
</comment>
<dbReference type="InterPro" id="IPR052611">
    <property type="entry name" value="Plant_RLK_LysM"/>
</dbReference>
<keyword evidence="1" id="KW-0732">Signal</keyword>
<keyword evidence="6" id="KW-1185">Reference proteome</keyword>
<dbReference type="InterPro" id="IPR056561">
    <property type="entry name" value="NFP_LYK_LysM1"/>
</dbReference>
<evidence type="ECO:0000313" key="6">
    <source>
        <dbReference type="Proteomes" id="UP000516437"/>
    </source>
</evidence>